<dbReference type="EMBL" id="BART01006248">
    <property type="protein sequence ID" value="GAG60101.1"/>
    <property type="molecule type" value="Genomic_DNA"/>
</dbReference>
<feature type="non-terminal residue" evidence="1">
    <location>
        <position position="1"/>
    </location>
</feature>
<dbReference type="AlphaFoldDB" id="X1AJF1"/>
<sequence length="89" mass="10098">CAYDGNDNVLWTDRAEYDVFNKTICMHLDFGATGNSNGLVGTRDSTLLKGDYYTIWDDRGGQQRFSMMMFYSDGGDDLHISYSDTTVRD</sequence>
<reference evidence="1" key="1">
    <citation type="journal article" date="2014" name="Front. Microbiol.">
        <title>High frequency of phylogenetically diverse reductive dehalogenase-homologous genes in deep subseafloor sedimentary metagenomes.</title>
        <authorList>
            <person name="Kawai M."/>
            <person name="Futagami T."/>
            <person name="Toyoda A."/>
            <person name="Takaki Y."/>
            <person name="Nishi S."/>
            <person name="Hori S."/>
            <person name="Arai W."/>
            <person name="Tsubouchi T."/>
            <person name="Morono Y."/>
            <person name="Uchiyama I."/>
            <person name="Ito T."/>
            <person name="Fujiyama A."/>
            <person name="Inagaki F."/>
            <person name="Takami H."/>
        </authorList>
    </citation>
    <scope>NUCLEOTIDE SEQUENCE</scope>
    <source>
        <strain evidence="1">Expedition CK06-06</strain>
    </source>
</reference>
<organism evidence="1">
    <name type="scientific">marine sediment metagenome</name>
    <dbReference type="NCBI Taxonomy" id="412755"/>
    <lineage>
        <taxon>unclassified sequences</taxon>
        <taxon>metagenomes</taxon>
        <taxon>ecological metagenomes</taxon>
    </lineage>
</organism>
<accession>X1AJF1</accession>
<evidence type="ECO:0000313" key="1">
    <source>
        <dbReference type="EMBL" id="GAG60101.1"/>
    </source>
</evidence>
<proteinExistence type="predicted"/>
<protein>
    <submittedName>
        <fullName evidence="1">Uncharacterized protein</fullName>
    </submittedName>
</protein>
<name>X1AJF1_9ZZZZ</name>
<gene>
    <name evidence="1" type="ORF">S01H4_14239</name>
</gene>
<comment type="caution">
    <text evidence="1">The sequence shown here is derived from an EMBL/GenBank/DDBJ whole genome shotgun (WGS) entry which is preliminary data.</text>
</comment>